<keyword evidence="9 14" id="KW-0443">Lipid metabolism</keyword>
<keyword evidence="11 14" id="KW-0275">Fatty acid biosynthesis</keyword>
<evidence type="ECO:0000256" key="2">
    <source>
        <dbReference type="ARBA" id="ARBA00005194"/>
    </source>
</evidence>
<comment type="caution">
    <text evidence="15">The sequence shown here is derived from an EMBL/GenBank/DDBJ whole genome shotgun (WGS) entry which is preliminary data.</text>
</comment>
<comment type="caution">
    <text evidence="14">Lacks conserved residue(s) required for the propagation of feature annotation.</text>
</comment>
<dbReference type="InterPro" id="IPR007482">
    <property type="entry name" value="Tyr_Pase-like_PTPLA"/>
</dbReference>
<evidence type="ECO:0000313" key="15">
    <source>
        <dbReference type="EMBL" id="KAF5354643.1"/>
    </source>
</evidence>
<comment type="catalytic activity">
    <reaction evidence="13 14">
        <text>a very-long-chain (3R)-3-hydroxyacyl-CoA = a very-long-chain (2E)-enoyl-CoA + H2O</text>
        <dbReference type="Rhea" id="RHEA:45812"/>
        <dbReference type="ChEBI" id="CHEBI:15377"/>
        <dbReference type="ChEBI" id="CHEBI:83728"/>
        <dbReference type="ChEBI" id="CHEBI:85440"/>
        <dbReference type="EC" id="4.2.1.134"/>
    </reaction>
</comment>
<feature type="transmembrane region" description="Helical" evidence="14">
    <location>
        <begin position="235"/>
        <end position="257"/>
    </location>
</feature>
<evidence type="ECO:0000256" key="14">
    <source>
        <dbReference type="RuleBase" id="RU363109"/>
    </source>
</evidence>
<sequence>MSTKRTRETPAPVKAYLIAYNVLSTIGWGYVLAHLLVHLFNLDGKSDTYHLSTKSASAAFARFLSKIPFLNISPQSLEAHIPAFLLPLYKRAQTVYPRVGTETAFVQSFAILEVLHVALGWVRSPLPTTVAQVASRLFLVWGITEQFVETRSHPLYATMVLAWSLVEVIRYSFYAFNLAGSNPYILLWLRYTAFYILYPLGASSEASLIYASLPSSSPVPGWKSWLQGMWKPTDYVRAALFVIWWPGLYVMYTYMIAQRRKVLGGQGRKLKSN</sequence>
<keyword evidence="14" id="KW-0256">Endoplasmic reticulum</keyword>
<dbReference type="GO" id="GO:0042761">
    <property type="term" value="P:very long-chain fatty acid biosynthetic process"/>
    <property type="evidence" value="ECO:0007669"/>
    <property type="project" value="TreeGrafter"/>
</dbReference>
<dbReference type="EC" id="4.2.1.134" evidence="4 14"/>
<gene>
    <name evidence="15" type="ORF">D9756_005218</name>
</gene>
<dbReference type="Proteomes" id="UP000559027">
    <property type="component" value="Unassembled WGS sequence"/>
</dbReference>
<comment type="function">
    <text evidence="14">Catalyzes the third of the four reactions of the long-chain fatty acids elongation cycle. This endoplasmic reticulum-bound enzymatic process, allows the addition of two carbons to the chain of long- and very long-chain fatty acids/VLCFAs per cycle. This enzyme catalyzes the dehydration of the 3-hydroxyacyl-CoA intermediate into trans-2,3-enoyl-CoA, within each cycle of fatty acid elongation. Thereby, it participates to the production of VLCFAs of different chain lengths that are involved in multiple biological processes as precursors of membrane lipids and lipid mediators.</text>
</comment>
<keyword evidence="5 14" id="KW-0444">Lipid biosynthesis</keyword>
<protein>
    <recommendedName>
        <fullName evidence="4 14">Very-long-chain (3R)-3-hydroxyacyl-CoA dehydratase</fullName>
        <ecNumber evidence="4 14">4.2.1.134</ecNumber>
    </recommendedName>
</protein>
<dbReference type="GO" id="GO:0030148">
    <property type="term" value="P:sphingolipid biosynthetic process"/>
    <property type="evidence" value="ECO:0007669"/>
    <property type="project" value="TreeGrafter"/>
</dbReference>
<comment type="pathway">
    <text evidence="2 14">Lipid metabolism; fatty acid biosynthesis.</text>
</comment>
<reference evidence="15 16" key="1">
    <citation type="journal article" date="2020" name="ISME J.">
        <title>Uncovering the hidden diversity of litter-decomposition mechanisms in mushroom-forming fungi.</title>
        <authorList>
            <person name="Floudas D."/>
            <person name="Bentzer J."/>
            <person name="Ahren D."/>
            <person name="Johansson T."/>
            <person name="Persson P."/>
            <person name="Tunlid A."/>
        </authorList>
    </citation>
    <scope>NUCLEOTIDE SEQUENCE [LARGE SCALE GENOMIC DNA]</scope>
    <source>
        <strain evidence="15 16">CBS 146.42</strain>
    </source>
</reference>
<evidence type="ECO:0000256" key="7">
    <source>
        <dbReference type="ARBA" id="ARBA00022832"/>
    </source>
</evidence>
<dbReference type="UniPathway" id="UPA00094"/>
<proteinExistence type="inferred from homology"/>
<organism evidence="15 16">
    <name type="scientific">Leucocoprinus leucothites</name>
    <dbReference type="NCBI Taxonomy" id="201217"/>
    <lineage>
        <taxon>Eukaryota</taxon>
        <taxon>Fungi</taxon>
        <taxon>Dikarya</taxon>
        <taxon>Basidiomycota</taxon>
        <taxon>Agaricomycotina</taxon>
        <taxon>Agaricomycetes</taxon>
        <taxon>Agaricomycetidae</taxon>
        <taxon>Agaricales</taxon>
        <taxon>Agaricineae</taxon>
        <taxon>Agaricaceae</taxon>
        <taxon>Leucocoprinus</taxon>
    </lineage>
</organism>
<keyword evidence="8 14" id="KW-1133">Transmembrane helix</keyword>
<evidence type="ECO:0000256" key="8">
    <source>
        <dbReference type="ARBA" id="ARBA00022989"/>
    </source>
</evidence>
<evidence type="ECO:0000256" key="13">
    <source>
        <dbReference type="ARBA" id="ARBA00036671"/>
    </source>
</evidence>
<dbReference type="PANTHER" id="PTHR11035:SF3">
    <property type="entry name" value="VERY-LONG-CHAIN (3R)-3-HYDROXYACYL-COA DEHYDRATASE"/>
    <property type="match status" value="1"/>
</dbReference>
<feature type="transmembrane region" description="Helical" evidence="14">
    <location>
        <begin position="188"/>
        <end position="213"/>
    </location>
</feature>
<keyword evidence="6 14" id="KW-0812">Transmembrane</keyword>
<evidence type="ECO:0000313" key="16">
    <source>
        <dbReference type="Proteomes" id="UP000559027"/>
    </source>
</evidence>
<dbReference type="OrthoDB" id="46988at2759"/>
<evidence type="ECO:0000256" key="12">
    <source>
        <dbReference type="ARBA" id="ARBA00023239"/>
    </source>
</evidence>
<keyword evidence="16" id="KW-1185">Reference proteome</keyword>
<comment type="subcellular location">
    <subcellularLocation>
        <location evidence="14">Endoplasmic reticulum membrane</location>
        <topology evidence="14">Multi-pass membrane protein</topology>
    </subcellularLocation>
    <subcellularLocation>
        <location evidence="1">Membrane</location>
        <topology evidence="1">Multi-pass membrane protein</topology>
    </subcellularLocation>
</comment>
<evidence type="ECO:0000256" key="6">
    <source>
        <dbReference type="ARBA" id="ARBA00022692"/>
    </source>
</evidence>
<evidence type="ECO:0000256" key="3">
    <source>
        <dbReference type="ARBA" id="ARBA00007811"/>
    </source>
</evidence>
<dbReference type="AlphaFoldDB" id="A0A8H5FZS4"/>
<keyword evidence="12 14" id="KW-0456">Lyase</keyword>
<dbReference type="PANTHER" id="PTHR11035">
    <property type="entry name" value="VERY-LONG-CHAIN (3R)-3-HYDROXYACYL-COA DEHYDRATASE"/>
    <property type="match status" value="1"/>
</dbReference>
<evidence type="ECO:0000256" key="1">
    <source>
        <dbReference type="ARBA" id="ARBA00004141"/>
    </source>
</evidence>
<dbReference type="Pfam" id="PF04387">
    <property type="entry name" value="PTPLA"/>
    <property type="match status" value="1"/>
</dbReference>
<evidence type="ECO:0000256" key="9">
    <source>
        <dbReference type="ARBA" id="ARBA00023098"/>
    </source>
</evidence>
<evidence type="ECO:0000256" key="10">
    <source>
        <dbReference type="ARBA" id="ARBA00023136"/>
    </source>
</evidence>
<accession>A0A8H5FZS4</accession>
<dbReference type="GO" id="GO:0005789">
    <property type="term" value="C:endoplasmic reticulum membrane"/>
    <property type="evidence" value="ECO:0007669"/>
    <property type="project" value="UniProtKB-SubCell"/>
</dbReference>
<name>A0A8H5FZS4_9AGAR</name>
<feature type="transmembrane region" description="Helical" evidence="14">
    <location>
        <begin position="155"/>
        <end position="176"/>
    </location>
</feature>
<dbReference type="GO" id="GO:0102158">
    <property type="term" value="F:very-long-chain (3R)-3-hydroxyacyl-CoA dehydratase activity"/>
    <property type="evidence" value="ECO:0007669"/>
    <property type="project" value="UniProtKB-EC"/>
</dbReference>
<comment type="similarity">
    <text evidence="3 14">Belongs to the very long-chain fatty acids dehydratase HACD family.</text>
</comment>
<evidence type="ECO:0000256" key="4">
    <source>
        <dbReference type="ARBA" id="ARBA00013122"/>
    </source>
</evidence>
<keyword evidence="10 14" id="KW-0472">Membrane</keyword>
<evidence type="ECO:0000256" key="5">
    <source>
        <dbReference type="ARBA" id="ARBA00022516"/>
    </source>
</evidence>
<feature type="transmembrane region" description="Helical" evidence="14">
    <location>
        <begin position="20"/>
        <end position="40"/>
    </location>
</feature>
<evidence type="ECO:0000256" key="11">
    <source>
        <dbReference type="ARBA" id="ARBA00023160"/>
    </source>
</evidence>
<dbReference type="GO" id="GO:0030497">
    <property type="term" value="P:fatty acid elongation"/>
    <property type="evidence" value="ECO:0007669"/>
    <property type="project" value="TreeGrafter"/>
</dbReference>
<keyword evidence="7 14" id="KW-0276">Fatty acid metabolism</keyword>
<dbReference type="EMBL" id="JAACJO010000008">
    <property type="protein sequence ID" value="KAF5354643.1"/>
    <property type="molecule type" value="Genomic_DNA"/>
</dbReference>